<reference evidence="3" key="1">
    <citation type="submission" date="2020-11" db="EMBL/GenBank/DDBJ databases">
        <authorList>
            <person name="Tran Van P."/>
        </authorList>
    </citation>
    <scope>NUCLEOTIDE SEQUENCE</scope>
</reference>
<dbReference type="GO" id="GO:0005737">
    <property type="term" value="C:cytoplasm"/>
    <property type="evidence" value="ECO:0007669"/>
    <property type="project" value="TreeGrafter"/>
</dbReference>
<name>A0A7R8W543_9CRUS</name>
<dbReference type="Gene3D" id="3.30.310.270">
    <property type="match status" value="1"/>
</dbReference>
<dbReference type="InterPro" id="IPR001660">
    <property type="entry name" value="SAM"/>
</dbReference>
<proteinExistence type="inferred from homology"/>
<gene>
    <name evidence="3" type="ORF">CTOB1V02_LOCUS862</name>
</gene>
<comment type="similarity">
    <text evidence="1">Belongs to the BicC family.</text>
</comment>
<dbReference type="GO" id="GO:0003723">
    <property type="term" value="F:RNA binding"/>
    <property type="evidence" value="ECO:0007669"/>
    <property type="project" value="UniProtKB-UniRule"/>
</dbReference>
<dbReference type="InterPro" id="IPR047554">
    <property type="entry name" value="BICC1_KH-I_rpt2"/>
</dbReference>
<organism evidence="3">
    <name type="scientific">Cyprideis torosa</name>
    <dbReference type="NCBI Taxonomy" id="163714"/>
    <lineage>
        <taxon>Eukaryota</taxon>
        <taxon>Metazoa</taxon>
        <taxon>Ecdysozoa</taxon>
        <taxon>Arthropoda</taxon>
        <taxon>Crustacea</taxon>
        <taxon>Oligostraca</taxon>
        <taxon>Ostracoda</taxon>
        <taxon>Podocopa</taxon>
        <taxon>Podocopida</taxon>
        <taxon>Cytherocopina</taxon>
        <taxon>Cytheroidea</taxon>
        <taxon>Cytherideidae</taxon>
        <taxon>Cyprideis</taxon>
    </lineage>
</organism>
<sequence length="478" mass="53220">MGVLPNPWPDYTLNRVSLKIEVSYTDHSHIIGRGGRSIKSVMDSTNCHVHFPDSNRFSATEKCNQVSIAGEPQQVELARRQVRRLTPILFMLEIPIPLDLHSNSPASVIQRIQQEYRVQVFIRGHGRQCCVAVVKGNAWELREIKEATLSLMHNYHLDPVQSVMEKYNVLVSTKPKPRAANGTRMLVIKGVERRISDVFEARRVLLNLLHEPQVKVEIPPTYELPMFPPPFMNFGAFGNLFHPTLWPQNTPSSFFPWTGNGNASNSQFSPAPSPFSTPSISPRGQYDVYAVSSDSGHCSPEKDLLDRHLENARIEKMEKVYDRQRLVFPMKPTKAPTAPTPPHLLSPHVQPQTTGLSASSCLDSVLPPYGSKELKDLPTLFSRLGLMRYIDLFQQQDVDLATFLTLAEDDLANLGVNTFGARRKMMLAIQGSATTPQRRPLDIGVFRGKDGGLAFSGSAAVGAERRSSSSNLSGNGSW</sequence>
<dbReference type="SUPFAM" id="SSF54791">
    <property type="entry name" value="Eukaryotic type KH-domain (KH-domain type I)"/>
    <property type="match status" value="1"/>
</dbReference>
<dbReference type="GO" id="GO:0010468">
    <property type="term" value="P:regulation of gene expression"/>
    <property type="evidence" value="ECO:0007669"/>
    <property type="project" value="UniProtKB-ARBA"/>
</dbReference>
<dbReference type="SMART" id="SM00454">
    <property type="entry name" value="SAM"/>
    <property type="match status" value="1"/>
</dbReference>
<dbReference type="Pfam" id="PF22985">
    <property type="entry name" value="KH_BICC1"/>
    <property type="match status" value="2"/>
</dbReference>
<dbReference type="SUPFAM" id="SSF47769">
    <property type="entry name" value="SAM/Pointed domain"/>
    <property type="match status" value="1"/>
</dbReference>
<dbReference type="CDD" id="cd22421">
    <property type="entry name" value="KH-I_BICC1_rpt2"/>
    <property type="match status" value="1"/>
</dbReference>
<dbReference type="Gene3D" id="1.10.150.50">
    <property type="entry name" value="Transcription Factor, Ets-1"/>
    <property type="match status" value="1"/>
</dbReference>
<dbReference type="AlphaFoldDB" id="A0A7R8W543"/>
<dbReference type="PANTHER" id="PTHR10627:SF69">
    <property type="entry name" value="PROTEIN BICAUDAL C"/>
    <property type="match status" value="1"/>
</dbReference>
<dbReference type="EMBL" id="OB660114">
    <property type="protein sequence ID" value="CAD7222865.1"/>
    <property type="molecule type" value="Genomic_DNA"/>
</dbReference>
<dbReference type="Pfam" id="PF00536">
    <property type="entry name" value="SAM_1"/>
    <property type="match status" value="1"/>
</dbReference>
<evidence type="ECO:0000256" key="1">
    <source>
        <dbReference type="ARBA" id="ARBA00007662"/>
    </source>
</evidence>
<dbReference type="InterPro" id="IPR004087">
    <property type="entry name" value="KH_dom"/>
</dbReference>
<dbReference type="InterPro" id="IPR036612">
    <property type="entry name" value="KH_dom_type_1_sf"/>
</dbReference>
<keyword evidence="2" id="KW-0677">Repeat</keyword>
<dbReference type="PROSITE" id="PS50084">
    <property type="entry name" value="KH_TYPE_1"/>
    <property type="match status" value="1"/>
</dbReference>
<protein>
    <submittedName>
        <fullName evidence="3">Uncharacterized protein</fullName>
    </submittedName>
</protein>
<dbReference type="Pfam" id="PF00013">
    <property type="entry name" value="KH_1"/>
    <property type="match status" value="1"/>
</dbReference>
<dbReference type="PANTHER" id="PTHR10627">
    <property type="entry name" value="SCP160"/>
    <property type="match status" value="1"/>
</dbReference>
<accession>A0A7R8W543</accession>
<dbReference type="InterPro" id="IPR004088">
    <property type="entry name" value="KH_dom_type_1"/>
</dbReference>
<evidence type="ECO:0000256" key="2">
    <source>
        <dbReference type="ARBA" id="ARBA00022737"/>
    </source>
</evidence>
<dbReference type="SMART" id="SM00322">
    <property type="entry name" value="KH"/>
    <property type="match status" value="1"/>
</dbReference>
<dbReference type="InterPro" id="IPR013761">
    <property type="entry name" value="SAM/pointed_sf"/>
</dbReference>
<evidence type="ECO:0000313" key="3">
    <source>
        <dbReference type="EMBL" id="CAD7222865.1"/>
    </source>
</evidence>
<dbReference type="InterPro" id="IPR054727">
    <property type="entry name" value="BICC1_KH"/>
</dbReference>
<dbReference type="PROSITE" id="PS50105">
    <property type="entry name" value="SAM_DOMAIN"/>
    <property type="match status" value="1"/>
</dbReference>
<dbReference type="OrthoDB" id="271862at2759"/>